<organism evidence="1 2">
    <name type="scientific">Dendrobium nobile</name>
    <name type="common">Orchid</name>
    <dbReference type="NCBI Taxonomy" id="94219"/>
    <lineage>
        <taxon>Eukaryota</taxon>
        <taxon>Viridiplantae</taxon>
        <taxon>Streptophyta</taxon>
        <taxon>Embryophyta</taxon>
        <taxon>Tracheophyta</taxon>
        <taxon>Spermatophyta</taxon>
        <taxon>Magnoliopsida</taxon>
        <taxon>Liliopsida</taxon>
        <taxon>Asparagales</taxon>
        <taxon>Orchidaceae</taxon>
        <taxon>Epidendroideae</taxon>
        <taxon>Malaxideae</taxon>
        <taxon>Dendrobiinae</taxon>
        <taxon>Dendrobium</taxon>
    </lineage>
</organism>
<gene>
    <name evidence="1" type="ORF">KFK09_017980</name>
</gene>
<proteinExistence type="predicted"/>
<dbReference type="EMBL" id="JAGYWB010000013">
    <property type="protein sequence ID" value="KAI0499772.1"/>
    <property type="molecule type" value="Genomic_DNA"/>
</dbReference>
<name>A0A8T3AVM4_DENNO</name>
<evidence type="ECO:0000313" key="2">
    <source>
        <dbReference type="Proteomes" id="UP000829196"/>
    </source>
</evidence>
<accession>A0A8T3AVM4</accession>
<reference evidence="1" key="1">
    <citation type="journal article" date="2022" name="Front. Genet.">
        <title>Chromosome-Scale Assembly of the Dendrobium nobile Genome Provides Insights Into the Molecular Mechanism of the Biosynthesis of the Medicinal Active Ingredient of Dendrobium.</title>
        <authorList>
            <person name="Xu Q."/>
            <person name="Niu S.-C."/>
            <person name="Li K.-L."/>
            <person name="Zheng P.-J."/>
            <person name="Zhang X.-J."/>
            <person name="Jia Y."/>
            <person name="Liu Y."/>
            <person name="Niu Y.-X."/>
            <person name="Yu L.-H."/>
            <person name="Chen D.-F."/>
            <person name="Zhang G.-Q."/>
        </authorList>
    </citation>
    <scope>NUCLEOTIDE SEQUENCE</scope>
    <source>
        <tissue evidence="1">Leaf</tissue>
    </source>
</reference>
<dbReference type="AlphaFoldDB" id="A0A8T3AVM4"/>
<protein>
    <submittedName>
        <fullName evidence="1">Uncharacterized protein</fullName>
    </submittedName>
</protein>
<comment type="caution">
    <text evidence="1">The sequence shown here is derived from an EMBL/GenBank/DDBJ whole genome shotgun (WGS) entry which is preliminary data.</text>
</comment>
<evidence type="ECO:0000313" key="1">
    <source>
        <dbReference type="EMBL" id="KAI0499772.1"/>
    </source>
</evidence>
<sequence length="54" mass="6282">MVHSFYLIKNYSVRRPDAEYVWRPIKCIISAVPSGEVMWHILVALHTAFGIHTK</sequence>
<dbReference type="Proteomes" id="UP000829196">
    <property type="component" value="Unassembled WGS sequence"/>
</dbReference>
<keyword evidence="2" id="KW-1185">Reference proteome</keyword>